<gene>
    <name evidence="11" type="ORF">UFOPK3837_00486</name>
</gene>
<dbReference type="AlphaFoldDB" id="A0A6J7K764"/>
<comment type="catalytic activity">
    <reaction evidence="9">
        <text>L-glutamine + H2O = L-glutamate + NH4(+)</text>
        <dbReference type="Rhea" id="RHEA:15889"/>
        <dbReference type="ChEBI" id="CHEBI:15377"/>
        <dbReference type="ChEBI" id="CHEBI:28938"/>
        <dbReference type="ChEBI" id="CHEBI:29985"/>
        <dbReference type="ChEBI" id="CHEBI:58359"/>
        <dbReference type="EC" id="3.5.1.2"/>
    </reaction>
</comment>
<dbReference type="GO" id="GO:0016829">
    <property type="term" value="F:lyase activity"/>
    <property type="evidence" value="ECO:0007669"/>
    <property type="project" value="UniProtKB-KW"/>
</dbReference>
<comment type="subunit">
    <text evidence="2">Heterodimer of HisH and HisF.</text>
</comment>
<dbReference type="PANTHER" id="PTHR42701">
    <property type="entry name" value="IMIDAZOLE GLYCEROL PHOSPHATE SYNTHASE SUBUNIT HISH"/>
    <property type="match status" value="1"/>
</dbReference>
<evidence type="ECO:0000256" key="6">
    <source>
        <dbReference type="ARBA" id="ARBA00023102"/>
    </source>
</evidence>
<keyword evidence="6" id="KW-0368">Histidine biosynthesis</keyword>
<evidence type="ECO:0000256" key="4">
    <source>
        <dbReference type="ARBA" id="ARBA00022801"/>
    </source>
</evidence>
<dbReference type="InterPro" id="IPR010139">
    <property type="entry name" value="Imidazole-glycPsynth_HisH"/>
</dbReference>
<evidence type="ECO:0000256" key="1">
    <source>
        <dbReference type="ARBA" id="ARBA00005091"/>
    </source>
</evidence>
<evidence type="ECO:0000313" key="11">
    <source>
        <dbReference type="EMBL" id="CAB4951788.1"/>
    </source>
</evidence>
<keyword evidence="7" id="KW-0456">Lyase</keyword>
<dbReference type="PANTHER" id="PTHR42701:SF1">
    <property type="entry name" value="IMIDAZOLE GLYCEROL PHOSPHATE SYNTHASE SUBUNIT HISH"/>
    <property type="match status" value="1"/>
</dbReference>
<evidence type="ECO:0000256" key="8">
    <source>
        <dbReference type="ARBA" id="ARBA00047838"/>
    </source>
</evidence>
<comment type="pathway">
    <text evidence="1">Amino-acid biosynthesis; L-histidine biosynthesis; L-histidine from 5-phospho-alpha-D-ribose 1-diphosphate: step 5/9.</text>
</comment>
<dbReference type="GO" id="GO:0000105">
    <property type="term" value="P:L-histidine biosynthetic process"/>
    <property type="evidence" value="ECO:0007669"/>
    <property type="project" value="UniProtKB-UniPathway"/>
</dbReference>
<keyword evidence="3" id="KW-0028">Amino-acid biosynthesis</keyword>
<evidence type="ECO:0000256" key="9">
    <source>
        <dbReference type="ARBA" id="ARBA00049534"/>
    </source>
</evidence>
<dbReference type="EMBL" id="CAFBNO010000012">
    <property type="protein sequence ID" value="CAB4951788.1"/>
    <property type="molecule type" value="Genomic_DNA"/>
</dbReference>
<keyword evidence="4" id="KW-0378">Hydrolase</keyword>
<evidence type="ECO:0000256" key="5">
    <source>
        <dbReference type="ARBA" id="ARBA00022962"/>
    </source>
</evidence>
<dbReference type="Pfam" id="PF00117">
    <property type="entry name" value="GATase"/>
    <property type="match status" value="1"/>
</dbReference>
<evidence type="ECO:0000256" key="2">
    <source>
        <dbReference type="ARBA" id="ARBA00011152"/>
    </source>
</evidence>
<evidence type="ECO:0000256" key="7">
    <source>
        <dbReference type="ARBA" id="ARBA00023239"/>
    </source>
</evidence>
<reference evidence="11" key="1">
    <citation type="submission" date="2020-05" db="EMBL/GenBank/DDBJ databases">
        <authorList>
            <person name="Chiriac C."/>
            <person name="Salcher M."/>
            <person name="Ghai R."/>
            <person name="Kavagutti S V."/>
        </authorList>
    </citation>
    <scope>NUCLEOTIDE SEQUENCE</scope>
</reference>
<dbReference type="SUPFAM" id="SSF52317">
    <property type="entry name" value="Class I glutamine amidotransferase-like"/>
    <property type="match status" value="1"/>
</dbReference>
<dbReference type="PROSITE" id="PS51273">
    <property type="entry name" value="GATASE_TYPE_1"/>
    <property type="match status" value="1"/>
</dbReference>
<evidence type="ECO:0000259" key="10">
    <source>
        <dbReference type="Pfam" id="PF00117"/>
    </source>
</evidence>
<accession>A0A6J7K764</accession>
<dbReference type="UniPathway" id="UPA00031">
    <property type="reaction ID" value="UER00010"/>
</dbReference>
<keyword evidence="5" id="KW-0315">Glutamine amidotransferase</keyword>
<evidence type="ECO:0000256" key="3">
    <source>
        <dbReference type="ARBA" id="ARBA00022605"/>
    </source>
</evidence>
<dbReference type="GO" id="GO:0004359">
    <property type="term" value="F:glutaminase activity"/>
    <property type="evidence" value="ECO:0007669"/>
    <property type="project" value="UniProtKB-EC"/>
</dbReference>
<organism evidence="11">
    <name type="scientific">freshwater metagenome</name>
    <dbReference type="NCBI Taxonomy" id="449393"/>
    <lineage>
        <taxon>unclassified sequences</taxon>
        <taxon>metagenomes</taxon>
        <taxon>ecological metagenomes</taxon>
    </lineage>
</organism>
<dbReference type="InterPro" id="IPR017926">
    <property type="entry name" value="GATASE"/>
</dbReference>
<protein>
    <submittedName>
        <fullName evidence="11">Unannotated protein</fullName>
    </submittedName>
</protein>
<dbReference type="CDD" id="cd01748">
    <property type="entry name" value="GATase1_IGP_Synthase"/>
    <property type="match status" value="1"/>
</dbReference>
<dbReference type="InterPro" id="IPR029062">
    <property type="entry name" value="Class_I_gatase-like"/>
</dbReference>
<comment type="catalytic activity">
    <reaction evidence="8">
        <text>5-[(5-phospho-1-deoxy-D-ribulos-1-ylimino)methylamino]-1-(5-phospho-beta-D-ribosyl)imidazole-4-carboxamide + L-glutamine = D-erythro-1-(imidazol-4-yl)glycerol 3-phosphate + 5-amino-1-(5-phospho-beta-D-ribosyl)imidazole-4-carboxamide + L-glutamate + H(+)</text>
        <dbReference type="Rhea" id="RHEA:24793"/>
        <dbReference type="ChEBI" id="CHEBI:15378"/>
        <dbReference type="ChEBI" id="CHEBI:29985"/>
        <dbReference type="ChEBI" id="CHEBI:58278"/>
        <dbReference type="ChEBI" id="CHEBI:58359"/>
        <dbReference type="ChEBI" id="CHEBI:58475"/>
        <dbReference type="ChEBI" id="CHEBI:58525"/>
        <dbReference type="EC" id="4.3.2.10"/>
    </reaction>
</comment>
<dbReference type="HAMAP" id="MF_00278">
    <property type="entry name" value="HisH"/>
    <property type="match status" value="1"/>
</dbReference>
<dbReference type="GO" id="GO:0000107">
    <property type="term" value="F:imidazoleglycerol-phosphate synthase activity"/>
    <property type="evidence" value="ECO:0007669"/>
    <property type="project" value="TreeGrafter"/>
</dbReference>
<proteinExistence type="inferred from homology"/>
<name>A0A6J7K764_9ZZZZ</name>
<feature type="domain" description="Glutamine amidotransferase" evidence="10">
    <location>
        <begin position="6"/>
        <end position="205"/>
    </location>
</feature>
<dbReference type="Gene3D" id="3.40.50.880">
    <property type="match status" value="1"/>
</dbReference>
<dbReference type="NCBIfam" id="TIGR01855">
    <property type="entry name" value="IMP_synth_hisH"/>
    <property type="match status" value="1"/>
</dbReference>
<sequence length="209" mass="22132">MTKSVVVYDYGSGNVHSAVKALVAAGARVELTGDPEKALNADGLVVPGVGAFASVMEQLNARKANELVDKRLVAGRPVLGICVGMQVLFELGVEHGLETEGLGQLPGTVELLDAPTLPHIGWNTVTAAKGSKLFAGVENERFYFVHSYGVKNWELEAIGSFIPPKVTWAEYGSLFVAACEVGPLSATQFHPEKSGEAGIQLLTNWVATL</sequence>
<dbReference type="PIRSF" id="PIRSF000495">
    <property type="entry name" value="Amidotransf_hisH"/>
    <property type="match status" value="1"/>
</dbReference>